<dbReference type="OrthoDB" id="1724531at2759"/>
<evidence type="ECO:0000313" key="1">
    <source>
        <dbReference type="EMBL" id="CAA0840469.1"/>
    </source>
</evidence>
<evidence type="ECO:0000313" key="2">
    <source>
        <dbReference type="Proteomes" id="UP001153555"/>
    </source>
</evidence>
<dbReference type="EMBL" id="CACSLK010032525">
    <property type="protein sequence ID" value="CAA0840469.1"/>
    <property type="molecule type" value="Genomic_DNA"/>
</dbReference>
<dbReference type="AlphaFoldDB" id="A0A9N7NXG4"/>
<reference evidence="1" key="1">
    <citation type="submission" date="2019-12" db="EMBL/GenBank/DDBJ databases">
        <authorList>
            <person name="Scholes J."/>
        </authorList>
    </citation>
    <scope>NUCLEOTIDE SEQUENCE</scope>
</reference>
<feature type="non-terminal residue" evidence="1">
    <location>
        <position position="74"/>
    </location>
</feature>
<keyword evidence="2" id="KW-1185">Reference proteome</keyword>
<dbReference type="SUPFAM" id="SSF56672">
    <property type="entry name" value="DNA/RNA polymerases"/>
    <property type="match status" value="1"/>
</dbReference>
<sequence>YLVSLVGDEPKARTPHDIPIVREFVDVFPDKLPSGPPSRLVEFSIDLIPRARLVSKAPYRMAPKELQELKSCCY</sequence>
<proteinExistence type="predicted"/>
<feature type="non-terminal residue" evidence="1">
    <location>
        <position position="1"/>
    </location>
</feature>
<comment type="caution">
    <text evidence="1">The sequence shown here is derived from an EMBL/GenBank/DDBJ whole genome shotgun (WGS) entry which is preliminary data.</text>
</comment>
<protein>
    <recommendedName>
        <fullName evidence="3">Reverse transcriptase domain-containing protein</fullName>
    </recommendedName>
</protein>
<accession>A0A9N7NXG4</accession>
<evidence type="ECO:0008006" key="3">
    <source>
        <dbReference type="Google" id="ProtNLM"/>
    </source>
</evidence>
<organism evidence="1 2">
    <name type="scientific">Striga hermonthica</name>
    <name type="common">Purple witchweed</name>
    <name type="synonym">Buchnera hermonthica</name>
    <dbReference type="NCBI Taxonomy" id="68872"/>
    <lineage>
        <taxon>Eukaryota</taxon>
        <taxon>Viridiplantae</taxon>
        <taxon>Streptophyta</taxon>
        <taxon>Embryophyta</taxon>
        <taxon>Tracheophyta</taxon>
        <taxon>Spermatophyta</taxon>
        <taxon>Magnoliopsida</taxon>
        <taxon>eudicotyledons</taxon>
        <taxon>Gunneridae</taxon>
        <taxon>Pentapetalae</taxon>
        <taxon>asterids</taxon>
        <taxon>lamiids</taxon>
        <taxon>Lamiales</taxon>
        <taxon>Orobanchaceae</taxon>
        <taxon>Buchnereae</taxon>
        <taxon>Striga</taxon>
    </lineage>
</organism>
<dbReference type="InterPro" id="IPR043502">
    <property type="entry name" value="DNA/RNA_pol_sf"/>
</dbReference>
<gene>
    <name evidence="1" type="ORF">SHERM_00549</name>
</gene>
<name>A0A9N7NXG4_STRHE</name>
<dbReference type="Proteomes" id="UP001153555">
    <property type="component" value="Unassembled WGS sequence"/>
</dbReference>